<keyword evidence="1" id="KW-0472">Membrane</keyword>
<evidence type="ECO:0000313" key="2">
    <source>
        <dbReference type="EMBL" id="GIY44964.1"/>
    </source>
</evidence>
<name>A0AAV4TIB6_CAEEX</name>
<comment type="caution">
    <text evidence="2">The sequence shown here is derived from an EMBL/GenBank/DDBJ whole genome shotgun (WGS) entry which is preliminary data.</text>
</comment>
<evidence type="ECO:0000313" key="3">
    <source>
        <dbReference type="Proteomes" id="UP001054945"/>
    </source>
</evidence>
<proteinExistence type="predicted"/>
<keyword evidence="1" id="KW-1133">Transmembrane helix</keyword>
<gene>
    <name evidence="2" type="ORF">CEXT_750701</name>
</gene>
<feature type="transmembrane region" description="Helical" evidence="1">
    <location>
        <begin position="55"/>
        <end position="73"/>
    </location>
</feature>
<protein>
    <submittedName>
        <fullName evidence="2">Uncharacterized protein</fullName>
    </submittedName>
</protein>
<sequence length="101" mass="11596">MVSFSILDELYQTGNNFPWKSKFSMTAFIFGSGLSVYGLLVSRENVPSDFATHPFMHYVLSNFLISLGVPMLFPIKMKKFGDEIALYFRIGWEENRPIEST</sequence>
<feature type="transmembrane region" description="Helical" evidence="1">
    <location>
        <begin position="23"/>
        <end position="43"/>
    </location>
</feature>
<keyword evidence="3" id="KW-1185">Reference proteome</keyword>
<dbReference type="Proteomes" id="UP001054945">
    <property type="component" value="Unassembled WGS sequence"/>
</dbReference>
<keyword evidence="1" id="KW-0812">Transmembrane</keyword>
<reference evidence="2 3" key="1">
    <citation type="submission" date="2021-06" db="EMBL/GenBank/DDBJ databases">
        <title>Caerostris extrusa draft genome.</title>
        <authorList>
            <person name="Kono N."/>
            <person name="Arakawa K."/>
        </authorList>
    </citation>
    <scope>NUCLEOTIDE SEQUENCE [LARGE SCALE GENOMIC DNA]</scope>
</reference>
<accession>A0AAV4TIB6</accession>
<evidence type="ECO:0000256" key="1">
    <source>
        <dbReference type="SAM" id="Phobius"/>
    </source>
</evidence>
<dbReference type="AlphaFoldDB" id="A0AAV4TIB6"/>
<organism evidence="2 3">
    <name type="scientific">Caerostris extrusa</name>
    <name type="common">Bark spider</name>
    <name type="synonym">Caerostris bankana</name>
    <dbReference type="NCBI Taxonomy" id="172846"/>
    <lineage>
        <taxon>Eukaryota</taxon>
        <taxon>Metazoa</taxon>
        <taxon>Ecdysozoa</taxon>
        <taxon>Arthropoda</taxon>
        <taxon>Chelicerata</taxon>
        <taxon>Arachnida</taxon>
        <taxon>Araneae</taxon>
        <taxon>Araneomorphae</taxon>
        <taxon>Entelegynae</taxon>
        <taxon>Araneoidea</taxon>
        <taxon>Araneidae</taxon>
        <taxon>Caerostris</taxon>
    </lineage>
</organism>
<dbReference type="EMBL" id="BPLR01011219">
    <property type="protein sequence ID" value="GIY44964.1"/>
    <property type="molecule type" value="Genomic_DNA"/>
</dbReference>